<dbReference type="RefSeq" id="WP_093170058.1">
    <property type="nucleotide sequence ID" value="NZ_FNCN01000007.1"/>
</dbReference>
<accession>A0A1G7WR34</accession>
<name>A0A1G7WR34_9ACTN</name>
<evidence type="ECO:0008006" key="3">
    <source>
        <dbReference type="Google" id="ProtNLM"/>
    </source>
</evidence>
<evidence type="ECO:0000313" key="1">
    <source>
        <dbReference type="EMBL" id="SDG74344.1"/>
    </source>
</evidence>
<dbReference type="PANTHER" id="PTHR42941:SF1">
    <property type="entry name" value="SLL1037 PROTEIN"/>
    <property type="match status" value="1"/>
</dbReference>
<dbReference type="STRING" id="504805.SAMN05421505_107154"/>
<dbReference type="PANTHER" id="PTHR42941">
    <property type="entry name" value="SLL1037 PROTEIN"/>
    <property type="match status" value="1"/>
</dbReference>
<reference evidence="1 2" key="1">
    <citation type="submission" date="2016-10" db="EMBL/GenBank/DDBJ databases">
        <authorList>
            <person name="de Groot N.N."/>
        </authorList>
    </citation>
    <scope>NUCLEOTIDE SEQUENCE [LARGE SCALE GENOMIC DNA]</scope>
    <source>
        <strain evidence="1 2">CPCC 201354</strain>
    </source>
</reference>
<keyword evidence="2" id="KW-1185">Reference proteome</keyword>
<dbReference type="InterPro" id="IPR011852">
    <property type="entry name" value="TRAP_TAXI"/>
</dbReference>
<dbReference type="SUPFAM" id="SSF53850">
    <property type="entry name" value="Periplasmic binding protein-like II"/>
    <property type="match status" value="1"/>
</dbReference>
<dbReference type="Pfam" id="PF16868">
    <property type="entry name" value="NMT1_3"/>
    <property type="match status" value="1"/>
</dbReference>
<organism evidence="1 2">
    <name type="scientific">Sinosporangium album</name>
    <dbReference type="NCBI Taxonomy" id="504805"/>
    <lineage>
        <taxon>Bacteria</taxon>
        <taxon>Bacillati</taxon>
        <taxon>Actinomycetota</taxon>
        <taxon>Actinomycetes</taxon>
        <taxon>Streptosporangiales</taxon>
        <taxon>Streptosporangiaceae</taxon>
        <taxon>Sinosporangium</taxon>
    </lineage>
</organism>
<dbReference type="PROSITE" id="PS51257">
    <property type="entry name" value="PROKAR_LIPOPROTEIN"/>
    <property type="match status" value="1"/>
</dbReference>
<dbReference type="Proteomes" id="UP000198923">
    <property type="component" value="Unassembled WGS sequence"/>
</dbReference>
<dbReference type="EMBL" id="FNCN01000007">
    <property type="protein sequence ID" value="SDG74344.1"/>
    <property type="molecule type" value="Genomic_DNA"/>
</dbReference>
<sequence length="306" mass="31549">MRLSRRGLLVLPGGMALGCSAHPGPPAPLRVATGPAGGPYAQFGSRLATELGHGGLAVRVLTTGGSVANLAMLADGRADLGFTMADSADDAVNAANGPAIAAIARLYMNYLHLVVPTGSPVTTPGQLAGHTISVGANGSGTAVTALRLLAAVGLHPPARTLRLDLEESIEALLAGRVQAFFWSGGVSTPALAAFARRVPVRLIPLGSLAPALRRAHGPVYESTLVPAGQYGSRRPVPTVGTPSYLLCPAALPYDAAHRITAMLFENRDRLEAPDAPGSRLDLRYAIHTGAVPLHPGAARYYRSVYG</sequence>
<dbReference type="Gene3D" id="3.40.190.10">
    <property type="entry name" value="Periplasmic binding protein-like II"/>
    <property type="match status" value="2"/>
</dbReference>
<proteinExistence type="predicted"/>
<dbReference type="OrthoDB" id="5582316at2"/>
<dbReference type="NCBIfam" id="TIGR02122">
    <property type="entry name" value="TRAP_TAXI"/>
    <property type="match status" value="1"/>
</dbReference>
<evidence type="ECO:0000313" key="2">
    <source>
        <dbReference type="Proteomes" id="UP000198923"/>
    </source>
</evidence>
<dbReference type="AlphaFoldDB" id="A0A1G7WR34"/>
<protein>
    <recommendedName>
        <fullName evidence="3">TRAP transporter solute receptor, TAXI family</fullName>
    </recommendedName>
</protein>
<gene>
    <name evidence="1" type="ORF">SAMN05421505_107154</name>
</gene>